<comment type="caution">
    <text evidence="1">The sequence shown here is derived from an EMBL/GenBank/DDBJ whole genome shotgun (WGS) entry which is preliminary data.</text>
</comment>
<organism evidence="1 2">
    <name type="scientific">Thelonectria olida</name>
    <dbReference type="NCBI Taxonomy" id="1576542"/>
    <lineage>
        <taxon>Eukaryota</taxon>
        <taxon>Fungi</taxon>
        <taxon>Dikarya</taxon>
        <taxon>Ascomycota</taxon>
        <taxon>Pezizomycotina</taxon>
        <taxon>Sordariomycetes</taxon>
        <taxon>Hypocreomycetidae</taxon>
        <taxon>Hypocreales</taxon>
        <taxon>Nectriaceae</taxon>
        <taxon>Thelonectria</taxon>
    </lineage>
</organism>
<sequence>MAPPKEGHIYTLHTEGCNCSLCVRELRVQFLFYTIRTSKKLKDPEDSPEDSPDISQCLTSWLPSLSRAVWALRAPWVSGASRAAVFGSEESISDASEGETYVYRLFVALPGPVQWTHLPEKAWMHRKLALPLPLASEGDPGLSIAVEPWDGCSPAELLNFWRACKKNIFNGARLPENRKLFGKEDTVTNHICSSHRHLYGHI</sequence>
<evidence type="ECO:0000313" key="2">
    <source>
        <dbReference type="Proteomes" id="UP000777438"/>
    </source>
</evidence>
<gene>
    <name evidence="1" type="ORF">B0T10DRAFT_496044</name>
</gene>
<dbReference type="AlphaFoldDB" id="A0A9P9AMR9"/>
<name>A0A9P9AMR9_9HYPO</name>
<protein>
    <submittedName>
        <fullName evidence="1">Uncharacterized protein</fullName>
    </submittedName>
</protein>
<reference evidence="1 2" key="1">
    <citation type="journal article" date="2021" name="Nat. Commun.">
        <title>Genetic determinants of endophytism in the Arabidopsis root mycobiome.</title>
        <authorList>
            <person name="Mesny F."/>
            <person name="Miyauchi S."/>
            <person name="Thiergart T."/>
            <person name="Pickel B."/>
            <person name="Atanasova L."/>
            <person name="Karlsson M."/>
            <person name="Huettel B."/>
            <person name="Barry K.W."/>
            <person name="Haridas S."/>
            <person name="Chen C."/>
            <person name="Bauer D."/>
            <person name="Andreopoulos W."/>
            <person name="Pangilinan J."/>
            <person name="LaButti K."/>
            <person name="Riley R."/>
            <person name="Lipzen A."/>
            <person name="Clum A."/>
            <person name="Drula E."/>
            <person name="Henrissat B."/>
            <person name="Kohler A."/>
            <person name="Grigoriev I.V."/>
            <person name="Martin F.M."/>
            <person name="Hacquard S."/>
        </authorList>
    </citation>
    <scope>NUCLEOTIDE SEQUENCE [LARGE SCALE GENOMIC DNA]</scope>
    <source>
        <strain evidence="1 2">MPI-CAGE-CH-0241</strain>
    </source>
</reference>
<dbReference type="Proteomes" id="UP000777438">
    <property type="component" value="Unassembled WGS sequence"/>
</dbReference>
<keyword evidence="2" id="KW-1185">Reference proteome</keyword>
<evidence type="ECO:0000313" key="1">
    <source>
        <dbReference type="EMBL" id="KAH6879779.1"/>
    </source>
</evidence>
<proteinExistence type="predicted"/>
<dbReference type="EMBL" id="JAGPYM010000028">
    <property type="protein sequence ID" value="KAH6879779.1"/>
    <property type="molecule type" value="Genomic_DNA"/>
</dbReference>
<accession>A0A9P9AMR9</accession>